<reference evidence="1" key="1">
    <citation type="submission" date="2020-11" db="EMBL/GenBank/DDBJ databases">
        <authorList>
            <person name="Tran Van P."/>
        </authorList>
    </citation>
    <scope>NUCLEOTIDE SEQUENCE</scope>
</reference>
<dbReference type="Gene3D" id="1.10.1170.10">
    <property type="entry name" value="Inhibitor Of Apoptosis Protein (2mihbC-IAP-1), Chain A"/>
    <property type="match status" value="1"/>
</dbReference>
<dbReference type="GO" id="GO:0005634">
    <property type="term" value="C:nucleus"/>
    <property type="evidence" value="ECO:0007669"/>
    <property type="project" value="TreeGrafter"/>
</dbReference>
<dbReference type="PROSITE" id="PS50143">
    <property type="entry name" value="BIR_REPEAT_2"/>
    <property type="match status" value="1"/>
</dbReference>
<sequence length="79" mass="9264">MAESTVKPRLSTYSKDWNEKCSRTSESLAEAGFYMVGGTLRSFSRHITKDIWTEHALWFPWCEFVIIIKGEEFIDQKNK</sequence>
<dbReference type="GO" id="GO:0005737">
    <property type="term" value="C:cytoplasm"/>
    <property type="evidence" value="ECO:0007669"/>
    <property type="project" value="TreeGrafter"/>
</dbReference>
<dbReference type="GO" id="GO:0051726">
    <property type="term" value="P:regulation of cell cycle"/>
    <property type="evidence" value="ECO:0007669"/>
    <property type="project" value="TreeGrafter"/>
</dbReference>
<dbReference type="SMART" id="SM00238">
    <property type="entry name" value="BIR"/>
    <property type="match status" value="1"/>
</dbReference>
<protein>
    <submittedName>
        <fullName evidence="1">Uncharacterized protein</fullName>
    </submittedName>
</protein>
<dbReference type="InterPro" id="IPR001370">
    <property type="entry name" value="BIR_rpt"/>
</dbReference>
<dbReference type="PANTHER" id="PTHR10044">
    <property type="entry name" value="INHIBITOR OF APOPTOSIS"/>
    <property type="match status" value="1"/>
</dbReference>
<dbReference type="EMBL" id="CAJPIZ010013542">
    <property type="protein sequence ID" value="CAG2114301.1"/>
    <property type="molecule type" value="Genomic_DNA"/>
</dbReference>
<dbReference type="GO" id="GO:0043027">
    <property type="term" value="F:cysteine-type endopeptidase inhibitor activity involved in apoptotic process"/>
    <property type="evidence" value="ECO:0007669"/>
    <property type="project" value="TreeGrafter"/>
</dbReference>
<dbReference type="Pfam" id="PF00653">
    <property type="entry name" value="BIR"/>
    <property type="match status" value="1"/>
</dbReference>
<organism evidence="1">
    <name type="scientific">Medioppia subpectinata</name>
    <dbReference type="NCBI Taxonomy" id="1979941"/>
    <lineage>
        <taxon>Eukaryota</taxon>
        <taxon>Metazoa</taxon>
        <taxon>Ecdysozoa</taxon>
        <taxon>Arthropoda</taxon>
        <taxon>Chelicerata</taxon>
        <taxon>Arachnida</taxon>
        <taxon>Acari</taxon>
        <taxon>Acariformes</taxon>
        <taxon>Sarcoptiformes</taxon>
        <taxon>Oribatida</taxon>
        <taxon>Brachypylina</taxon>
        <taxon>Oppioidea</taxon>
        <taxon>Oppiidae</taxon>
        <taxon>Medioppia</taxon>
    </lineage>
</organism>
<dbReference type="GO" id="GO:0043066">
    <property type="term" value="P:negative regulation of apoptotic process"/>
    <property type="evidence" value="ECO:0007669"/>
    <property type="project" value="TreeGrafter"/>
</dbReference>
<accession>A0A7R9Q604</accession>
<dbReference type="InterPro" id="IPR050784">
    <property type="entry name" value="IAP"/>
</dbReference>
<gene>
    <name evidence="1" type="ORF">OSB1V03_LOCUS14267</name>
</gene>
<dbReference type="GO" id="GO:0031398">
    <property type="term" value="P:positive regulation of protein ubiquitination"/>
    <property type="evidence" value="ECO:0007669"/>
    <property type="project" value="TreeGrafter"/>
</dbReference>
<dbReference type="AlphaFoldDB" id="A0A7R9Q604"/>
<dbReference type="Proteomes" id="UP000759131">
    <property type="component" value="Unassembled WGS sequence"/>
</dbReference>
<evidence type="ECO:0000313" key="1">
    <source>
        <dbReference type="EMBL" id="CAD7633871.1"/>
    </source>
</evidence>
<evidence type="ECO:0000313" key="2">
    <source>
        <dbReference type="Proteomes" id="UP000759131"/>
    </source>
</evidence>
<proteinExistence type="predicted"/>
<dbReference type="PANTHER" id="PTHR10044:SF139">
    <property type="entry name" value="DEATH-ASSOCIATED INHIBITOR OF APOPTOSIS 2"/>
    <property type="match status" value="1"/>
</dbReference>
<dbReference type="SUPFAM" id="SSF57924">
    <property type="entry name" value="Inhibitor of apoptosis (IAP) repeat"/>
    <property type="match status" value="1"/>
</dbReference>
<dbReference type="GO" id="GO:0061630">
    <property type="term" value="F:ubiquitin protein ligase activity"/>
    <property type="evidence" value="ECO:0007669"/>
    <property type="project" value="TreeGrafter"/>
</dbReference>
<dbReference type="OrthoDB" id="6499484at2759"/>
<name>A0A7R9Q604_9ACAR</name>
<keyword evidence="2" id="KW-1185">Reference proteome</keyword>
<dbReference type="EMBL" id="OC868117">
    <property type="protein sequence ID" value="CAD7633871.1"/>
    <property type="molecule type" value="Genomic_DNA"/>
</dbReference>